<sequence length="26" mass="3096">MDFHEALIYAEKCAYISAVVVLWIYF</sequence>
<dbReference type="EMBL" id="GBRH01258832">
    <property type="protein sequence ID" value="JAD39063.1"/>
    <property type="molecule type" value="Transcribed_RNA"/>
</dbReference>
<keyword evidence="1" id="KW-0472">Membrane</keyword>
<evidence type="ECO:0000313" key="2">
    <source>
        <dbReference type="EMBL" id="JAD39063.1"/>
    </source>
</evidence>
<keyword evidence="1" id="KW-1133">Transmembrane helix</keyword>
<evidence type="ECO:0000256" key="1">
    <source>
        <dbReference type="SAM" id="Phobius"/>
    </source>
</evidence>
<keyword evidence="1" id="KW-0812">Transmembrane</keyword>
<feature type="transmembrane region" description="Helical" evidence="1">
    <location>
        <begin position="6"/>
        <end position="25"/>
    </location>
</feature>
<dbReference type="AlphaFoldDB" id="A0A0A8ZMZ5"/>
<accession>A0A0A8ZMZ5</accession>
<protein>
    <submittedName>
        <fullName evidence="2">Uncharacterized protein</fullName>
    </submittedName>
</protein>
<reference evidence="2" key="1">
    <citation type="submission" date="2014-09" db="EMBL/GenBank/DDBJ databases">
        <authorList>
            <person name="Magalhaes I.L.F."/>
            <person name="Oliveira U."/>
            <person name="Santos F.R."/>
            <person name="Vidigal T.H.D.A."/>
            <person name="Brescovit A.D."/>
            <person name="Santos A.J."/>
        </authorList>
    </citation>
    <scope>NUCLEOTIDE SEQUENCE</scope>
    <source>
        <tissue evidence="2">Shoot tissue taken approximately 20 cm above the soil surface</tissue>
    </source>
</reference>
<name>A0A0A8ZMZ5_ARUDO</name>
<reference evidence="2" key="2">
    <citation type="journal article" date="2015" name="Data Brief">
        <title>Shoot transcriptome of the giant reed, Arundo donax.</title>
        <authorList>
            <person name="Barrero R.A."/>
            <person name="Guerrero F.D."/>
            <person name="Moolhuijzen P."/>
            <person name="Goolsby J.A."/>
            <person name="Tidwell J."/>
            <person name="Bellgard S.E."/>
            <person name="Bellgard M.I."/>
        </authorList>
    </citation>
    <scope>NUCLEOTIDE SEQUENCE</scope>
    <source>
        <tissue evidence="2">Shoot tissue taken approximately 20 cm above the soil surface</tissue>
    </source>
</reference>
<organism evidence="2">
    <name type="scientific">Arundo donax</name>
    <name type="common">Giant reed</name>
    <name type="synonym">Donax arundinaceus</name>
    <dbReference type="NCBI Taxonomy" id="35708"/>
    <lineage>
        <taxon>Eukaryota</taxon>
        <taxon>Viridiplantae</taxon>
        <taxon>Streptophyta</taxon>
        <taxon>Embryophyta</taxon>
        <taxon>Tracheophyta</taxon>
        <taxon>Spermatophyta</taxon>
        <taxon>Magnoliopsida</taxon>
        <taxon>Liliopsida</taxon>
        <taxon>Poales</taxon>
        <taxon>Poaceae</taxon>
        <taxon>PACMAD clade</taxon>
        <taxon>Arundinoideae</taxon>
        <taxon>Arundineae</taxon>
        <taxon>Arundo</taxon>
    </lineage>
</organism>
<proteinExistence type="predicted"/>